<dbReference type="InterPro" id="IPR008928">
    <property type="entry name" value="6-hairpin_glycosidase_sf"/>
</dbReference>
<comment type="caution">
    <text evidence="4">The sequence shown here is derived from an EMBL/GenBank/DDBJ whole genome shotgun (WGS) entry which is preliminary data.</text>
</comment>
<dbReference type="RefSeq" id="WP_227210121.1">
    <property type="nucleotide sequence ID" value="NZ_BAABZQ010000001.1"/>
</dbReference>
<feature type="domain" description="Bacterial alpha-L-rhamnosidase N-terminal" evidence="1">
    <location>
        <begin position="37"/>
        <end position="188"/>
    </location>
</feature>
<keyword evidence="5" id="KW-1185">Reference proteome</keyword>
<evidence type="ECO:0000259" key="1">
    <source>
        <dbReference type="Pfam" id="PF08531"/>
    </source>
</evidence>
<evidence type="ECO:0000313" key="4">
    <source>
        <dbReference type="EMBL" id="GAA6500740.1"/>
    </source>
</evidence>
<name>A0ABQ0BW41_9FIRM</name>
<feature type="domain" description="Alpha-L-rhamnosidase C-terminal" evidence="3">
    <location>
        <begin position="709"/>
        <end position="763"/>
    </location>
</feature>
<dbReference type="Gene3D" id="2.60.120.260">
    <property type="entry name" value="Galactose-binding domain-like"/>
    <property type="match status" value="2"/>
</dbReference>
<dbReference type="Pfam" id="PF17390">
    <property type="entry name" value="Bac_rhamnosid_C"/>
    <property type="match status" value="1"/>
</dbReference>
<dbReference type="Pfam" id="PF08531">
    <property type="entry name" value="Bac_rhamnosid_N"/>
    <property type="match status" value="1"/>
</dbReference>
<feature type="domain" description="Alpha-L-rhamnosidase six-hairpin glycosidase" evidence="2">
    <location>
        <begin position="373"/>
        <end position="698"/>
    </location>
</feature>
<protein>
    <submittedName>
        <fullName evidence="4">Glycoside hydrolase family 78 protein</fullName>
    </submittedName>
</protein>
<dbReference type="Gene3D" id="2.60.420.10">
    <property type="entry name" value="Maltose phosphorylase, domain 3"/>
    <property type="match status" value="1"/>
</dbReference>
<keyword evidence="4" id="KW-0378">Hydrolase</keyword>
<organism evidence="4 5">
    <name type="scientific">Blautia parvula</name>
    <dbReference type="NCBI Taxonomy" id="2877527"/>
    <lineage>
        <taxon>Bacteria</taxon>
        <taxon>Bacillati</taxon>
        <taxon>Bacillota</taxon>
        <taxon>Clostridia</taxon>
        <taxon>Lachnospirales</taxon>
        <taxon>Lachnospiraceae</taxon>
        <taxon>Blautia</taxon>
    </lineage>
</organism>
<dbReference type="PANTHER" id="PTHR34987">
    <property type="entry name" value="C, PUTATIVE (AFU_ORTHOLOGUE AFUA_3G02880)-RELATED"/>
    <property type="match status" value="1"/>
</dbReference>
<dbReference type="InterPro" id="IPR008979">
    <property type="entry name" value="Galactose-bd-like_sf"/>
</dbReference>
<sequence>MEYLKDSNWVWCPSWNSEDKEKPRIVFFRKSIDIDEKIKEAALHISADTRYKLYINGKFIEAGPSRGDLQIWFYDTIDIMPYLKDGINVIAVSVLRYPQDPEKGNHGMFRTPVPGLYVKGEIRTVSGKQFVLSADASWKCKKDDSVLFIREEERFAPLIIHENAIGNPELFGWKTDTYDDSLWDAARPYINKQISKAISPGNLYPRTIPFMYRKERQFSGVMDVKKSGYTGQDWADFINGKKTLKFPAETEEIIELDAGEEMTGYLKTEFCHGKGSKVQFLYSEAYVQNGFTGPEKIPVKKDRADNMNGHLQGYEDTYSVGGFGSPDMPETYEPYWFRTFRFIRLHIITGQEPLTLCSMHYEETGYPLQVQTEVTTSDNTLADIWDVSERTLRRCMHESYEDCPFYEQLQYIMDARQQILYTYAVSADDRLARKCLDDLKRSQRYDGLLNCCYPNCNPNVIPGFSVYYILMVYDHMMYFGDKKLIEEHMPAIHQILNFFDRNLTPQGYVGKIGGMNMETPFWSFIDWAEEWNDTTGMPPAGVNGPITMESLLYIYGLQHAAKLALFLDRREEAHRFSEKAEKVRNAVRTYCTGKNSMLQDGPGVEEYSQHCQVFAVLTDTVDTITGTGNLLETIKNKKYTQCTVAMCFYLFRALEKTGLYQYTNQYWEIWRNMVRNHCTTCVEAEAYARSECHGWGALILYELPCVTLGVRPAKPGFRKVRIAPTAGYLTHASGKVKTPVGDIQVSWKLEHGNCKVEYTVPEDIEVLPAPV</sequence>
<dbReference type="Pfam" id="PF17389">
    <property type="entry name" value="Bac_rhamnosid6H"/>
    <property type="match status" value="1"/>
</dbReference>
<dbReference type="EMBL" id="BAABZQ010000001">
    <property type="protein sequence ID" value="GAA6500740.1"/>
    <property type="molecule type" value="Genomic_DNA"/>
</dbReference>
<dbReference type="InterPro" id="IPR035398">
    <property type="entry name" value="Bac_rhamnosid_C"/>
</dbReference>
<dbReference type="GO" id="GO:0016787">
    <property type="term" value="F:hydrolase activity"/>
    <property type="evidence" value="ECO:0007669"/>
    <property type="project" value="UniProtKB-KW"/>
</dbReference>
<proteinExistence type="predicted"/>
<evidence type="ECO:0000313" key="5">
    <source>
        <dbReference type="Proteomes" id="UP001600941"/>
    </source>
</evidence>
<dbReference type="Proteomes" id="UP001600941">
    <property type="component" value="Unassembled WGS sequence"/>
</dbReference>
<dbReference type="SUPFAM" id="SSF49785">
    <property type="entry name" value="Galactose-binding domain-like"/>
    <property type="match status" value="1"/>
</dbReference>
<dbReference type="PANTHER" id="PTHR34987:SF2">
    <property type="entry name" value="B, PUTATIVE (AFU_ORTHOLOGUE AFUA_7G05040)-RELATED"/>
    <property type="match status" value="1"/>
</dbReference>
<dbReference type="SUPFAM" id="SSF48208">
    <property type="entry name" value="Six-hairpin glycosidases"/>
    <property type="match status" value="1"/>
</dbReference>
<gene>
    <name evidence="4" type="ORF">K340107D12_35560</name>
</gene>
<accession>A0ABQ0BW41</accession>
<evidence type="ECO:0000259" key="3">
    <source>
        <dbReference type="Pfam" id="PF17390"/>
    </source>
</evidence>
<reference evidence="4 5" key="1">
    <citation type="submission" date="2024-04" db="EMBL/GenBank/DDBJ databases">
        <title>Defined microbial consortia suppress multidrug-resistant proinflammatory Enterobacteriaceae via ecological control.</title>
        <authorList>
            <person name="Furuichi M."/>
            <person name="Kawaguchi T."/>
            <person name="Pust M."/>
            <person name="Yasuma K."/>
            <person name="Plichta D."/>
            <person name="Hasegawa N."/>
            <person name="Ohya T."/>
            <person name="Bhattarai S."/>
            <person name="Sasajima S."/>
            <person name="Aoto Y."/>
            <person name="Tuganbaev T."/>
            <person name="Yaginuma M."/>
            <person name="Ueda M."/>
            <person name="Okahashi N."/>
            <person name="Amafuji K."/>
            <person name="Kiridooshi Y."/>
            <person name="Sugita K."/>
            <person name="Strazar M."/>
            <person name="Skelly A."/>
            <person name="Suda W."/>
            <person name="Hattori M."/>
            <person name="Nakamoto N."/>
            <person name="Caballero S."/>
            <person name="Norman J."/>
            <person name="Olle B."/>
            <person name="Tanoue T."/>
            <person name="Arita M."/>
            <person name="Bucci V."/>
            <person name="Atarashi K."/>
            <person name="Xavier R."/>
            <person name="Honda K."/>
        </authorList>
    </citation>
    <scope>NUCLEOTIDE SEQUENCE [LARGE SCALE GENOMIC DNA]</scope>
    <source>
        <strain evidence="5">k34-0107-D12</strain>
    </source>
</reference>
<dbReference type="InterPro" id="IPR035396">
    <property type="entry name" value="Bac_rhamnosid6H"/>
</dbReference>
<dbReference type="Gene3D" id="1.50.10.10">
    <property type="match status" value="1"/>
</dbReference>
<dbReference type="InterPro" id="IPR013737">
    <property type="entry name" value="Bac_rhamnosid_N"/>
</dbReference>
<dbReference type="InterPro" id="IPR012341">
    <property type="entry name" value="6hp_glycosidase-like_sf"/>
</dbReference>
<evidence type="ECO:0000259" key="2">
    <source>
        <dbReference type="Pfam" id="PF17389"/>
    </source>
</evidence>